<dbReference type="GO" id="GO:0005886">
    <property type="term" value="C:plasma membrane"/>
    <property type="evidence" value="ECO:0007669"/>
    <property type="project" value="TreeGrafter"/>
</dbReference>
<dbReference type="GeneTree" id="ENSGT00940000157091"/>
<sequence>MPMVSLSSKVVHIHTGPRLVKFHMRWCVIVICNLHCFEIVAFLLPVQYVRVSYDTRPELLLQLMVKEWQMELPKLLISVHGGLQNFKMHPKLRQVFGKGLIKAALTTGAWIFTGGVNMGIVTHVGDALKEHSSRSCKKICTIGIAPWGLIENRNDLIGQDVCSPYQTLTNPLSKLNLLNNLHSHFILVDDGTVGRTGAEDGLRKQLEKHIALQKIHTRMGQGVPVVCLVAEGGPNLIVTVLEYLKSTPPVPVVVCEGTGRAADILAFVHKNTYETGLGVYLHIQKCSNNHLGYMNRPSVGHQSSFYYSAATSRCYTIGYSVLSLLSRLLLHLWPRTSL</sequence>
<name>A0A8C4QPS1_EPTBU</name>
<feature type="domain" description="TRPM SLOG" evidence="1">
    <location>
        <begin position="47"/>
        <end position="276"/>
    </location>
</feature>
<dbReference type="Proteomes" id="UP000694388">
    <property type="component" value="Unplaced"/>
</dbReference>
<dbReference type="InterPro" id="IPR050927">
    <property type="entry name" value="TRPM"/>
</dbReference>
<dbReference type="PANTHER" id="PTHR13800">
    <property type="entry name" value="TRANSIENT RECEPTOR POTENTIAL CATION CHANNEL, SUBFAMILY M, MEMBER 6"/>
    <property type="match status" value="1"/>
</dbReference>
<evidence type="ECO:0000313" key="3">
    <source>
        <dbReference type="Proteomes" id="UP000694388"/>
    </source>
</evidence>
<dbReference type="Pfam" id="PF18139">
    <property type="entry name" value="LSDAT_euk"/>
    <property type="match status" value="1"/>
</dbReference>
<evidence type="ECO:0000259" key="1">
    <source>
        <dbReference type="Pfam" id="PF18139"/>
    </source>
</evidence>
<organism evidence="2 3">
    <name type="scientific">Eptatretus burgeri</name>
    <name type="common">Inshore hagfish</name>
    <dbReference type="NCBI Taxonomy" id="7764"/>
    <lineage>
        <taxon>Eukaryota</taxon>
        <taxon>Metazoa</taxon>
        <taxon>Chordata</taxon>
        <taxon>Craniata</taxon>
        <taxon>Vertebrata</taxon>
        <taxon>Cyclostomata</taxon>
        <taxon>Myxini</taxon>
        <taxon>Myxiniformes</taxon>
        <taxon>Myxinidae</taxon>
        <taxon>Eptatretinae</taxon>
        <taxon>Eptatretus</taxon>
    </lineage>
</organism>
<dbReference type="GO" id="GO:0005262">
    <property type="term" value="F:calcium channel activity"/>
    <property type="evidence" value="ECO:0007669"/>
    <property type="project" value="TreeGrafter"/>
</dbReference>
<dbReference type="AlphaFoldDB" id="A0A8C4QPS1"/>
<reference evidence="2" key="2">
    <citation type="submission" date="2025-09" db="UniProtKB">
        <authorList>
            <consortium name="Ensembl"/>
        </authorList>
    </citation>
    <scope>IDENTIFICATION</scope>
</reference>
<proteinExistence type="predicted"/>
<dbReference type="GO" id="GO:0055080">
    <property type="term" value="P:monoatomic cation homeostasis"/>
    <property type="evidence" value="ECO:0007669"/>
    <property type="project" value="TreeGrafter"/>
</dbReference>
<accession>A0A8C4QPS1</accession>
<protein>
    <recommendedName>
        <fullName evidence="1">TRPM SLOG domain-containing protein</fullName>
    </recommendedName>
</protein>
<dbReference type="PANTHER" id="PTHR13800:SF8">
    <property type="entry name" value="TRANSIENT RECEPTOR POTENTIAL CATION CHANNEL SUBFAMILY M MEMBER 7"/>
    <property type="match status" value="1"/>
</dbReference>
<keyword evidence="3" id="KW-1185">Reference proteome</keyword>
<dbReference type="Ensembl" id="ENSEBUT00000019240.1">
    <property type="protein sequence ID" value="ENSEBUP00000018664.1"/>
    <property type="gene ID" value="ENSEBUG00000011650.1"/>
</dbReference>
<reference evidence="2" key="1">
    <citation type="submission" date="2025-08" db="UniProtKB">
        <authorList>
            <consortium name="Ensembl"/>
        </authorList>
    </citation>
    <scope>IDENTIFICATION</scope>
</reference>
<dbReference type="InterPro" id="IPR041491">
    <property type="entry name" value="TRPM_SLOG"/>
</dbReference>
<evidence type="ECO:0000313" key="2">
    <source>
        <dbReference type="Ensembl" id="ENSEBUP00000018664.1"/>
    </source>
</evidence>